<dbReference type="Gene3D" id="3.30.70.100">
    <property type="match status" value="1"/>
</dbReference>
<comment type="caution">
    <text evidence="12">The sequence shown here is derived from an EMBL/GenBank/DDBJ whole genome shotgun (WGS) entry which is preliminary data.</text>
</comment>
<feature type="transmembrane region" description="Helical" evidence="8">
    <location>
        <begin position="281"/>
        <end position="301"/>
    </location>
</feature>
<proteinExistence type="inferred from homology"/>
<evidence type="ECO:0000256" key="7">
    <source>
        <dbReference type="SAM" id="MobiDB-lite"/>
    </source>
</evidence>
<dbReference type="Proteomes" id="UP000294881">
    <property type="component" value="Unassembled WGS sequence"/>
</dbReference>
<dbReference type="PANTHER" id="PTHR30347:SF1">
    <property type="entry name" value="MECHANOSENSITIVE CHANNEL MSCK"/>
    <property type="match status" value="1"/>
</dbReference>
<feature type="region of interest" description="Disordered" evidence="7">
    <location>
        <begin position="40"/>
        <end position="93"/>
    </location>
</feature>
<evidence type="ECO:0000259" key="9">
    <source>
        <dbReference type="Pfam" id="PF00924"/>
    </source>
</evidence>
<feature type="transmembrane region" description="Helical" evidence="8">
    <location>
        <begin position="322"/>
        <end position="343"/>
    </location>
</feature>
<dbReference type="InterPro" id="IPR011014">
    <property type="entry name" value="MscS_channel_TM-2"/>
</dbReference>
<feature type="region of interest" description="Disordered" evidence="7">
    <location>
        <begin position="170"/>
        <end position="199"/>
    </location>
</feature>
<keyword evidence="6 8" id="KW-0472">Membrane</keyword>
<evidence type="ECO:0000259" key="10">
    <source>
        <dbReference type="Pfam" id="PF12607"/>
    </source>
</evidence>
<evidence type="ECO:0000256" key="4">
    <source>
        <dbReference type="ARBA" id="ARBA00022692"/>
    </source>
</evidence>
<dbReference type="OrthoDB" id="9799209at2"/>
<dbReference type="Gene3D" id="2.30.30.60">
    <property type="match status" value="1"/>
</dbReference>
<feature type="transmembrane region" description="Helical" evidence="8">
    <location>
        <begin position="560"/>
        <end position="584"/>
    </location>
</feature>
<accession>A0A4R2GQQ6</accession>
<keyword evidence="13" id="KW-1185">Reference proteome</keyword>
<evidence type="ECO:0000256" key="1">
    <source>
        <dbReference type="ARBA" id="ARBA00004651"/>
    </source>
</evidence>
<dbReference type="InterPro" id="IPR049278">
    <property type="entry name" value="MS_channel_C"/>
</dbReference>
<dbReference type="Pfam" id="PF12607">
    <property type="entry name" value="DUF3772"/>
    <property type="match status" value="1"/>
</dbReference>
<keyword evidence="3" id="KW-1003">Cell membrane</keyword>
<dbReference type="Gene3D" id="1.10.287.1260">
    <property type="match status" value="1"/>
</dbReference>
<dbReference type="InterPro" id="IPR006685">
    <property type="entry name" value="MscS_channel_2nd"/>
</dbReference>
<evidence type="ECO:0000256" key="8">
    <source>
        <dbReference type="SAM" id="Phobius"/>
    </source>
</evidence>
<dbReference type="InterPro" id="IPR011066">
    <property type="entry name" value="MscS_channel_C_sf"/>
</dbReference>
<evidence type="ECO:0000256" key="5">
    <source>
        <dbReference type="ARBA" id="ARBA00022989"/>
    </source>
</evidence>
<evidence type="ECO:0000256" key="3">
    <source>
        <dbReference type="ARBA" id="ARBA00022475"/>
    </source>
</evidence>
<feature type="compositionally biased region" description="Basic and acidic residues" evidence="7">
    <location>
        <begin position="174"/>
        <end position="197"/>
    </location>
</feature>
<feature type="transmembrane region" description="Helical" evidence="8">
    <location>
        <begin position="401"/>
        <end position="418"/>
    </location>
</feature>
<evidence type="ECO:0000256" key="6">
    <source>
        <dbReference type="ARBA" id="ARBA00023136"/>
    </source>
</evidence>
<evidence type="ECO:0000313" key="13">
    <source>
        <dbReference type="Proteomes" id="UP000294881"/>
    </source>
</evidence>
<feature type="compositionally biased region" description="Low complexity" evidence="7">
    <location>
        <begin position="72"/>
        <end position="81"/>
    </location>
</feature>
<dbReference type="InterPro" id="IPR023408">
    <property type="entry name" value="MscS_beta-dom_sf"/>
</dbReference>
<name>A0A4R2GQQ6_9HYPH</name>
<evidence type="ECO:0000256" key="2">
    <source>
        <dbReference type="ARBA" id="ARBA00008017"/>
    </source>
</evidence>
<comment type="subcellular location">
    <subcellularLocation>
        <location evidence="1">Cell membrane</location>
        <topology evidence="1">Multi-pass membrane protein</topology>
    </subcellularLocation>
</comment>
<feature type="domain" description="DUF3772" evidence="10">
    <location>
        <begin position="213"/>
        <end position="263"/>
    </location>
</feature>
<reference evidence="12 13" key="1">
    <citation type="submission" date="2019-03" db="EMBL/GenBank/DDBJ databases">
        <title>Genomic Encyclopedia of Type Strains, Phase IV (KMG-IV): sequencing the most valuable type-strain genomes for metagenomic binning, comparative biology and taxonomic classification.</title>
        <authorList>
            <person name="Goeker M."/>
        </authorList>
    </citation>
    <scope>NUCLEOTIDE SEQUENCE [LARGE SCALE GENOMIC DNA]</scope>
    <source>
        <strain evidence="12 13">DSM 22958</strain>
    </source>
</reference>
<feature type="compositionally biased region" description="Low complexity" evidence="7">
    <location>
        <begin position="40"/>
        <end position="59"/>
    </location>
</feature>
<feature type="transmembrane region" description="Helical" evidence="8">
    <location>
        <begin position="678"/>
        <end position="701"/>
    </location>
</feature>
<feature type="transmembrane region" description="Helical" evidence="8">
    <location>
        <begin position="363"/>
        <end position="381"/>
    </location>
</feature>
<dbReference type="InterPro" id="IPR022249">
    <property type="entry name" value="DUF3772"/>
</dbReference>
<dbReference type="Pfam" id="PF00924">
    <property type="entry name" value="MS_channel_2nd"/>
    <property type="match status" value="1"/>
</dbReference>
<dbReference type="InterPro" id="IPR010920">
    <property type="entry name" value="LSM_dom_sf"/>
</dbReference>
<gene>
    <name evidence="12" type="ORF">EV666_111138</name>
</gene>
<keyword evidence="5 8" id="KW-1133">Transmembrane helix</keyword>
<dbReference type="SUPFAM" id="SSF82689">
    <property type="entry name" value="Mechanosensitive channel protein MscS (YggB), C-terminal domain"/>
    <property type="match status" value="1"/>
</dbReference>
<dbReference type="SUPFAM" id="SSF50182">
    <property type="entry name" value="Sm-like ribonucleoproteins"/>
    <property type="match status" value="1"/>
</dbReference>
<evidence type="ECO:0000313" key="12">
    <source>
        <dbReference type="EMBL" id="TCO11861.1"/>
    </source>
</evidence>
<dbReference type="InterPro" id="IPR052702">
    <property type="entry name" value="MscS-like_channel"/>
</dbReference>
<comment type="similarity">
    <text evidence="2">Belongs to the MscS (TC 1.A.23) family.</text>
</comment>
<feature type="transmembrane region" description="Helical" evidence="8">
    <location>
        <begin position="650"/>
        <end position="672"/>
    </location>
</feature>
<dbReference type="GO" id="GO:0005886">
    <property type="term" value="C:plasma membrane"/>
    <property type="evidence" value="ECO:0007669"/>
    <property type="project" value="UniProtKB-SubCell"/>
</dbReference>
<dbReference type="Pfam" id="PF21082">
    <property type="entry name" value="MS_channel_3rd"/>
    <property type="match status" value="1"/>
</dbReference>
<protein>
    <submittedName>
        <fullName evidence="12">Small-conductance mechanosensitive channel</fullName>
    </submittedName>
</protein>
<evidence type="ECO:0000259" key="11">
    <source>
        <dbReference type="Pfam" id="PF21082"/>
    </source>
</evidence>
<organism evidence="12 13">
    <name type="scientific">Camelimonas lactis</name>
    <dbReference type="NCBI Taxonomy" id="659006"/>
    <lineage>
        <taxon>Bacteria</taxon>
        <taxon>Pseudomonadati</taxon>
        <taxon>Pseudomonadota</taxon>
        <taxon>Alphaproteobacteria</taxon>
        <taxon>Hyphomicrobiales</taxon>
        <taxon>Chelatococcaceae</taxon>
        <taxon>Camelimonas</taxon>
    </lineage>
</organism>
<dbReference type="EMBL" id="SLWL01000011">
    <property type="protein sequence ID" value="TCO11861.1"/>
    <property type="molecule type" value="Genomic_DNA"/>
</dbReference>
<feature type="compositionally biased region" description="Pro residues" evidence="7">
    <location>
        <begin position="60"/>
        <end position="71"/>
    </location>
</feature>
<feature type="transmembrane region" description="Helical" evidence="8">
    <location>
        <begin position="481"/>
        <end position="502"/>
    </location>
</feature>
<feature type="domain" description="Mechanosensitive ion channel MscS" evidence="9">
    <location>
        <begin position="696"/>
        <end position="760"/>
    </location>
</feature>
<dbReference type="PANTHER" id="PTHR30347">
    <property type="entry name" value="POTASSIUM CHANNEL RELATED"/>
    <property type="match status" value="1"/>
</dbReference>
<feature type="transmembrane region" description="Helical" evidence="8">
    <location>
        <begin position="430"/>
        <end position="448"/>
    </location>
</feature>
<feature type="region of interest" description="Disordered" evidence="7">
    <location>
        <begin position="875"/>
        <end position="895"/>
    </location>
</feature>
<feature type="domain" description="Mechanosensitive ion channel MscS C-terminal" evidence="11">
    <location>
        <begin position="770"/>
        <end position="849"/>
    </location>
</feature>
<feature type="transmembrane region" description="Helical" evidence="8">
    <location>
        <begin position="596"/>
        <end position="629"/>
    </location>
</feature>
<sequence>MAGAIVKRFQGAARTRRRPGLGALALLALFAAMLPGQLAVGQTSPTAPQQSGPQQSGPQQPRPQQPGPQQPAAPATPAAEAPAPPASPSVDEATRISAEARARLLASARVVFDREKVRLAEIETVLARRNHTGAQLDDLRSQLATSTAALQGALGPLTQRANAAKALLDQLGPKPDEKKDGPETAEAAAERENRQHNYSEISDTARIGHALLLQANQLAETVSGERRSQFTHALFDHTWSIFSPELWSFVATAAPSNLKALVTIGSDWLSALQERIADRRMLPFGLSLVALGLVWLARRFLLRRLHARIISYNAPGQLRRAVSGLFVTVSDTAAVALGCWLLYLGLDGSGLTPASVDPLIRSVLQAIVAVTLMRGLIVALLAPNTPQWRILAIPDQTAGPVARALTAAVGLVVAGWALGEVLEASGGDRATATALDAVINAGVALVLVRMLRRMRDGVDCEEQSLGPYIPAGGAATGVWRLGAWILAFLILAATAAGFIPLANFLINQTLWTLTLLAVLKLLLVMVDEGIDQAFGDNSRMSLAMQTTVGVRKRSLQQLGVVLAGVLRITLIALAALLALAPFGIQSTDFIGSVRNVFFGLSVAGFNISPVSILWGLALLVVGVIVTRAFQGWLQQKFLPATNLDSGLRNSITTATGYLGVFIVVAATLANFGLSLDRIAIVAGALSVGIGFGLQSIVNNFVSGLILLWDRSISVGDWIVVGAEQGYVKRISVRATEIQTFERASIIVPNSTLVSGTVKNWLRNNRTGRIAITVGTGFQKNPQVVADLLLKCANAHPDVLREPKPTVLFSNFTTTTQEYDLRCFSDVEAMSRIRSDLNYRIFAALTEAGIYATPGPALSEVRLLLPEDLQRAIGERAAPAGRTAGAATPGQPATDS</sequence>
<keyword evidence="4 8" id="KW-0812">Transmembrane</keyword>
<dbReference type="GO" id="GO:0008381">
    <property type="term" value="F:mechanosensitive monoatomic ion channel activity"/>
    <property type="evidence" value="ECO:0007669"/>
    <property type="project" value="UniProtKB-ARBA"/>
</dbReference>
<dbReference type="SUPFAM" id="SSF82861">
    <property type="entry name" value="Mechanosensitive channel protein MscS (YggB), transmembrane region"/>
    <property type="match status" value="1"/>
</dbReference>
<dbReference type="AlphaFoldDB" id="A0A4R2GQQ6"/>
<dbReference type="RefSeq" id="WP_132008648.1">
    <property type="nucleotide sequence ID" value="NZ_JBHUNN010000002.1"/>
</dbReference>
<feature type="transmembrane region" description="Helical" evidence="8">
    <location>
        <begin position="508"/>
        <end position="526"/>
    </location>
</feature>